<dbReference type="AlphaFoldDB" id="B8F132"/>
<evidence type="ECO:0000313" key="1">
    <source>
        <dbReference type="EMBL" id="ACL34621.1"/>
    </source>
</evidence>
<proteinExistence type="predicted"/>
<evidence type="ECO:0000313" key="2">
    <source>
        <dbReference type="Proteomes" id="UP000006103"/>
    </source>
</evidence>
<geneLocation type="plasmid" evidence="1 2">
    <name>PBr_lp28-4</name>
</geneLocation>
<organism evidence="1 2">
    <name type="scientific">Borreliella garinii PBr</name>
    <dbReference type="NCBI Taxonomy" id="498743"/>
    <lineage>
        <taxon>Bacteria</taxon>
        <taxon>Pseudomonadati</taxon>
        <taxon>Spirochaetota</taxon>
        <taxon>Spirochaetia</taxon>
        <taxon>Spirochaetales</taxon>
        <taxon>Borreliaceae</taxon>
        <taxon>Borreliella</taxon>
    </lineage>
</organism>
<accession>B8F132</accession>
<name>B8F132_BORGR</name>
<dbReference type="Proteomes" id="UP000006103">
    <property type="component" value="Plasmid PBr_lp28-4"/>
</dbReference>
<dbReference type="EMBL" id="CP001304">
    <property type="protein sequence ID" value="ACL34621.1"/>
    <property type="molecule type" value="Genomic_DNA"/>
</dbReference>
<keyword evidence="1" id="KW-0614">Plasmid</keyword>
<keyword evidence="2" id="KW-1185">Reference proteome</keyword>
<reference evidence="1 2" key="1">
    <citation type="journal article" date="2011" name="J. Bacteriol.">
        <title>Whole-genome sequences of two Borrelia afzelii and two Borrelia garinii Lyme disease agent isolates.</title>
        <authorList>
            <person name="Casjens S.R."/>
            <person name="Mongodin E.F."/>
            <person name="Qiu W.-G."/>
            <person name="Dunn J.J."/>
            <person name="Luft B.J."/>
            <person name="Fraser-Liggett C.M."/>
            <person name="Schutzer S.E."/>
        </authorList>
    </citation>
    <scope>NUCLEOTIDE SEQUENCE [LARGE SCALE GENOMIC DNA]</scope>
    <source>
        <strain evidence="1 2">PBr</strain>
    </source>
</reference>
<protein>
    <submittedName>
        <fullName evidence="1">Uncharacterized protein</fullName>
    </submittedName>
</protein>
<sequence>MNFLFSFNVFSKLLFNLLLLLIHRIYFFSTKNNITLTNKITLQN</sequence>
<gene>
    <name evidence="1" type="ORF">BGAPBR_I0053</name>
</gene>